<dbReference type="InterPro" id="IPR051910">
    <property type="entry name" value="ComF/GntX_DNA_util-trans"/>
</dbReference>
<sequence>MGPSLNYLPAAIKGALRLVYPPQCLSCSVGVDQDGALCPECWRDCEFITGCACHICGVPLPGEDEGEADLRCDDCLSAARPWEQGRAAITYRGVGRSLVLALKHGDRPDLAAPLGQWLARVVTPLIRPGLIVAPVPLHPRRLLLRKYNQAGLLSAQLARRHSVQNCPGLLVRSRPTVAQDHRTAEERFENLRGALAVSARYRDQIAGRPILVVDDVMASGATMSAAAEALRDAASGPVLAAVLARAVKE</sequence>
<dbReference type="InterPro" id="IPR044005">
    <property type="entry name" value="DZR_2"/>
</dbReference>
<name>A0A1G7CU34_9RHOB</name>
<dbReference type="CDD" id="cd06223">
    <property type="entry name" value="PRTases_typeI"/>
    <property type="match status" value="1"/>
</dbReference>
<keyword evidence="4" id="KW-1185">Reference proteome</keyword>
<dbReference type="SUPFAM" id="SSF53271">
    <property type="entry name" value="PRTase-like"/>
    <property type="match status" value="1"/>
</dbReference>
<dbReference type="Pfam" id="PF18912">
    <property type="entry name" value="DZR_2"/>
    <property type="match status" value="1"/>
</dbReference>
<proteinExistence type="inferred from homology"/>
<keyword evidence="3" id="KW-0808">Transferase</keyword>
<evidence type="ECO:0000313" key="3">
    <source>
        <dbReference type="EMBL" id="SDE42872.1"/>
    </source>
</evidence>
<gene>
    <name evidence="3" type="ORF">SAMN05421538_106211</name>
</gene>
<dbReference type="Gene3D" id="3.40.50.2020">
    <property type="match status" value="1"/>
</dbReference>
<evidence type="ECO:0000259" key="2">
    <source>
        <dbReference type="Pfam" id="PF18912"/>
    </source>
</evidence>
<dbReference type="Proteomes" id="UP000199344">
    <property type="component" value="Unassembled WGS sequence"/>
</dbReference>
<protein>
    <submittedName>
        <fullName evidence="3">Predicted amidophosphoribosyltransferases</fullName>
    </submittedName>
</protein>
<evidence type="ECO:0000256" key="1">
    <source>
        <dbReference type="ARBA" id="ARBA00008007"/>
    </source>
</evidence>
<dbReference type="InterPro" id="IPR000836">
    <property type="entry name" value="PRTase_dom"/>
</dbReference>
<reference evidence="3 4" key="1">
    <citation type="submission" date="2016-10" db="EMBL/GenBank/DDBJ databases">
        <authorList>
            <person name="de Groot N.N."/>
        </authorList>
    </citation>
    <scope>NUCLEOTIDE SEQUENCE [LARGE SCALE GENOMIC DNA]</scope>
    <source>
        <strain evidence="3 4">DSM 22220</strain>
    </source>
</reference>
<dbReference type="InterPro" id="IPR029057">
    <property type="entry name" value="PRTase-like"/>
</dbReference>
<accession>A0A1G7CU34</accession>
<dbReference type="RefSeq" id="WP_090523905.1">
    <property type="nucleotide sequence ID" value="NZ_FNAH01000006.1"/>
</dbReference>
<dbReference type="OrthoDB" id="9779910at2"/>
<dbReference type="GO" id="GO:0016757">
    <property type="term" value="F:glycosyltransferase activity"/>
    <property type="evidence" value="ECO:0007669"/>
    <property type="project" value="UniProtKB-KW"/>
</dbReference>
<comment type="similarity">
    <text evidence="1">Belongs to the ComF/GntX family.</text>
</comment>
<organism evidence="3 4">
    <name type="scientific">Paracoccus isoporae</name>
    <dbReference type="NCBI Taxonomy" id="591205"/>
    <lineage>
        <taxon>Bacteria</taxon>
        <taxon>Pseudomonadati</taxon>
        <taxon>Pseudomonadota</taxon>
        <taxon>Alphaproteobacteria</taxon>
        <taxon>Rhodobacterales</taxon>
        <taxon>Paracoccaceae</taxon>
        <taxon>Paracoccus</taxon>
    </lineage>
</organism>
<evidence type="ECO:0000313" key="4">
    <source>
        <dbReference type="Proteomes" id="UP000199344"/>
    </source>
</evidence>
<feature type="domain" description="Double zinc ribbon" evidence="2">
    <location>
        <begin position="15"/>
        <end position="76"/>
    </location>
</feature>
<dbReference type="PANTHER" id="PTHR47505:SF1">
    <property type="entry name" value="DNA UTILIZATION PROTEIN YHGH"/>
    <property type="match status" value="1"/>
</dbReference>
<dbReference type="STRING" id="591205.SAMN05421538_106211"/>
<dbReference type="EMBL" id="FNAH01000006">
    <property type="protein sequence ID" value="SDE42872.1"/>
    <property type="molecule type" value="Genomic_DNA"/>
</dbReference>
<keyword evidence="3" id="KW-0328">Glycosyltransferase</keyword>
<dbReference type="PANTHER" id="PTHR47505">
    <property type="entry name" value="DNA UTILIZATION PROTEIN YHGH"/>
    <property type="match status" value="1"/>
</dbReference>
<dbReference type="AlphaFoldDB" id="A0A1G7CU34"/>